<sequence>MRLRDRQSRFWRCGFSGLSGRVLLTALFGLLTAAFLWQPLPAAAASDTEASAPVSSLSAKSSPVAADGRRIVRIGYVERSFMPEERPDILATFAWLKKKLPQYQIEIRNYTIPGLEYAIRHGEVDFFLETAGFYRRVYVQGLRDIATMITREAPNPSEAVGSLILVPYDSPYKSIEDLKGKRAAVSWIEAFSGVYIPEGELAARGLSPDHYFHYVEAGSPMTNLLAAVQRGDADFALARTCTFEQLESTTPEYAKQFRAVSLKKPDAVFHCRTSTDLYPYWTFISTQTATAPVSRAVTVALLTMPETSHGVAWGVVSDFARVDGLFRTLKAGPYAYLRVESVGDFVRKYRTPILFGVLLILLLIFHSWRSGRLVEERTAELEKSRLAEEAATRRKLEAEKKLETFERVSVIGAISSLITHELNGPLSTISNCCGTLERLFERTPPAPVVTRMVALIEKQCWRSSEIIERVRGYAKNRNRELVPVNFSAALERVASMRRLAHPDIHITLSLPEKPLFAAWDELEMELVANNLIKNAAEACASNPAPRVAVTLSEKAGSAILSVEDNGSGDQSEANTPLSPTPLHSTKGNGLGLGLLIVKTLVEKISGRLELSRAGGITLARVTIPLEEAKGASPEPRAAAVPQPKDKASPS</sequence>
<keyword evidence="3" id="KW-0597">Phosphoprotein</keyword>
<dbReference type="CDD" id="cd00082">
    <property type="entry name" value="HisKA"/>
    <property type="match status" value="1"/>
</dbReference>
<feature type="compositionally biased region" description="Polar residues" evidence="10">
    <location>
        <begin position="567"/>
        <end position="584"/>
    </location>
</feature>
<keyword evidence="8" id="KW-0902">Two-component regulatory system</keyword>
<dbReference type="Proteomes" id="UP000266091">
    <property type="component" value="Unassembled WGS sequence"/>
</dbReference>
<evidence type="ECO:0000256" key="2">
    <source>
        <dbReference type="ARBA" id="ARBA00012438"/>
    </source>
</evidence>
<dbReference type="GO" id="GO:0005524">
    <property type="term" value="F:ATP binding"/>
    <property type="evidence" value="ECO:0007669"/>
    <property type="project" value="UniProtKB-KW"/>
</dbReference>
<evidence type="ECO:0000256" key="5">
    <source>
        <dbReference type="ARBA" id="ARBA00022741"/>
    </source>
</evidence>
<dbReference type="Gene3D" id="3.40.190.10">
    <property type="entry name" value="Periplasmic binding protein-like II"/>
    <property type="match status" value="1"/>
</dbReference>
<dbReference type="Pfam" id="PF02518">
    <property type="entry name" value="HATPase_c"/>
    <property type="match status" value="1"/>
</dbReference>
<dbReference type="InterPro" id="IPR036097">
    <property type="entry name" value="HisK_dim/P_sf"/>
</dbReference>
<evidence type="ECO:0000256" key="9">
    <source>
        <dbReference type="SAM" id="Coils"/>
    </source>
</evidence>
<proteinExistence type="predicted"/>
<dbReference type="EC" id="2.7.13.3" evidence="2"/>
<dbReference type="SUPFAM" id="SSF55874">
    <property type="entry name" value="ATPase domain of HSP90 chaperone/DNA topoisomerase II/histidine kinase"/>
    <property type="match status" value="1"/>
</dbReference>
<keyword evidence="13" id="KW-1185">Reference proteome</keyword>
<dbReference type="InterPro" id="IPR036890">
    <property type="entry name" value="HATPase_C_sf"/>
</dbReference>
<dbReference type="Gene3D" id="3.30.565.10">
    <property type="entry name" value="Histidine kinase-like ATPase, C-terminal domain"/>
    <property type="match status" value="1"/>
</dbReference>
<accession>A0A388SE29</accession>
<feature type="domain" description="Histidine kinase" evidence="11">
    <location>
        <begin position="417"/>
        <end position="627"/>
    </location>
</feature>
<keyword evidence="9" id="KW-0175">Coiled coil</keyword>
<dbReference type="InterPro" id="IPR004358">
    <property type="entry name" value="Sig_transdc_His_kin-like_C"/>
</dbReference>
<feature type="region of interest" description="Disordered" evidence="10">
    <location>
        <begin position="626"/>
        <end position="650"/>
    </location>
</feature>
<dbReference type="InterPro" id="IPR003594">
    <property type="entry name" value="HATPase_dom"/>
</dbReference>
<keyword evidence="4" id="KW-0808">Transferase</keyword>
<dbReference type="PANTHER" id="PTHR43065">
    <property type="entry name" value="SENSOR HISTIDINE KINASE"/>
    <property type="match status" value="1"/>
</dbReference>
<evidence type="ECO:0000256" key="10">
    <source>
        <dbReference type="SAM" id="MobiDB-lite"/>
    </source>
</evidence>
<reference evidence="12 13" key="1">
    <citation type="journal article" date="2018" name="Int. J. Syst. Evol. Microbiol.">
        <title>Mesosutterella multiformis gen. nov., sp. nov., a member of the family Sutterellaceae and Sutterella megalosphaeroides sp. nov., isolated from human faeces.</title>
        <authorList>
            <person name="Sakamoto M."/>
            <person name="Ikeyama N."/>
            <person name="Kunihiro T."/>
            <person name="Iino T."/>
            <person name="Yuki M."/>
            <person name="Ohkuma M."/>
        </authorList>
    </citation>
    <scope>NUCLEOTIDE SEQUENCE [LARGE SCALE GENOMIC DNA]</scope>
    <source>
        <strain evidence="12 13">4NBBH2</strain>
    </source>
</reference>
<comment type="catalytic activity">
    <reaction evidence="1">
        <text>ATP + protein L-histidine = ADP + protein N-phospho-L-histidine.</text>
        <dbReference type="EC" id="2.7.13.3"/>
    </reaction>
</comment>
<keyword evidence="7" id="KW-0067">ATP-binding</keyword>
<evidence type="ECO:0000313" key="12">
    <source>
        <dbReference type="EMBL" id="GBO93711.1"/>
    </source>
</evidence>
<dbReference type="PRINTS" id="PR00344">
    <property type="entry name" value="BCTRLSENSOR"/>
</dbReference>
<evidence type="ECO:0000256" key="6">
    <source>
        <dbReference type="ARBA" id="ARBA00022777"/>
    </source>
</evidence>
<evidence type="ECO:0000256" key="8">
    <source>
        <dbReference type="ARBA" id="ARBA00023012"/>
    </source>
</evidence>
<dbReference type="SUPFAM" id="SSF53850">
    <property type="entry name" value="Periplasmic binding protein-like II"/>
    <property type="match status" value="1"/>
</dbReference>
<dbReference type="AlphaFoldDB" id="A0A388SE29"/>
<keyword evidence="5" id="KW-0547">Nucleotide-binding</keyword>
<dbReference type="RefSeq" id="WP_160117769.1">
    <property type="nucleotide sequence ID" value="NZ_BHWA01000001.1"/>
</dbReference>
<organism evidence="12 13">
    <name type="scientific">Mesosutterella multiformis</name>
    <dbReference type="NCBI Taxonomy" id="2259133"/>
    <lineage>
        <taxon>Bacteria</taxon>
        <taxon>Pseudomonadati</taxon>
        <taxon>Pseudomonadota</taxon>
        <taxon>Betaproteobacteria</taxon>
        <taxon>Burkholderiales</taxon>
        <taxon>Sutterellaceae</taxon>
        <taxon>Mesosutterella</taxon>
    </lineage>
</organism>
<accession>A0A401LH54</accession>
<dbReference type="Pfam" id="PF12974">
    <property type="entry name" value="Phosphonate-bd"/>
    <property type="match status" value="1"/>
</dbReference>
<dbReference type="PROSITE" id="PS50109">
    <property type="entry name" value="HIS_KIN"/>
    <property type="match status" value="1"/>
</dbReference>
<dbReference type="SMART" id="SM00387">
    <property type="entry name" value="HATPase_c"/>
    <property type="match status" value="1"/>
</dbReference>
<evidence type="ECO:0000256" key="1">
    <source>
        <dbReference type="ARBA" id="ARBA00000085"/>
    </source>
</evidence>
<evidence type="ECO:0000256" key="7">
    <source>
        <dbReference type="ARBA" id="ARBA00022840"/>
    </source>
</evidence>
<dbReference type="GO" id="GO:0000155">
    <property type="term" value="F:phosphorelay sensor kinase activity"/>
    <property type="evidence" value="ECO:0007669"/>
    <property type="project" value="InterPro"/>
</dbReference>
<evidence type="ECO:0000256" key="4">
    <source>
        <dbReference type="ARBA" id="ARBA00022679"/>
    </source>
</evidence>
<comment type="caution">
    <text evidence="12">The sequence shown here is derived from an EMBL/GenBank/DDBJ whole genome shotgun (WGS) entry which is preliminary data.</text>
</comment>
<evidence type="ECO:0000259" key="11">
    <source>
        <dbReference type="PROSITE" id="PS50109"/>
    </source>
</evidence>
<feature type="coiled-coil region" evidence="9">
    <location>
        <begin position="379"/>
        <end position="408"/>
    </location>
</feature>
<dbReference type="InterPro" id="IPR005467">
    <property type="entry name" value="His_kinase_dom"/>
</dbReference>
<gene>
    <name evidence="12" type="ORF">MESMUL_10650</name>
</gene>
<keyword evidence="6 12" id="KW-0418">Kinase</keyword>
<dbReference type="PANTHER" id="PTHR43065:SF10">
    <property type="entry name" value="PEROXIDE STRESS-ACTIVATED HISTIDINE KINASE MAK3"/>
    <property type="match status" value="1"/>
</dbReference>
<dbReference type="InterPro" id="IPR003661">
    <property type="entry name" value="HisK_dim/P_dom"/>
</dbReference>
<evidence type="ECO:0000313" key="13">
    <source>
        <dbReference type="Proteomes" id="UP000266091"/>
    </source>
</evidence>
<protein>
    <recommendedName>
        <fullName evidence="2">histidine kinase</fullName>
        <ecNumber evidence="2">2.7.13.3</ecNumber>
    </recommendedName>
</protein>
<feature type="region of interest" description="Disordered" evidence="10">
    <location>
        <begin position="562"/>
        <end position="584"/>
    </location>
</feature>
<name>A0A388SE29_9BURK</name>
<dbReference type="Gene3D" id="1.10.287.130">
    <property type="match status" value="1"/>
</dbReference>
<dbReference type="EMBL" id="BGZJ01000001">
    <property type="protein sequence ID" value="GBO93711.1"/>
    <property type="molecule type" value="Genomic_DNA"/>
</dbReference>
<evidence type="ECO:0000256" key="3">
    <source>
        <dbReference type="ARBA" id="ARBA00022553"/>
    </source>
</evidence>
<dbReference type="SUPFAM" id="SSF47384">
    <property type="entry name" value="Homodimeric domain of signal transducing histidine kinase"/>
    <property type="match status" value="1"/>
</dbReference>